<dbReference type="Gene3D" id="3.40.50.150">
    <property type="entry name" value="Vaccinia Virus protein VP39"/>
    <property type="match status" value="2"/>
</dbReference>
<sequence length="597" mass="67092">MEPTAKPSFARGFISRLLLLGVFVLLFRFVYVVTVRGGSCASGDFCFSSSSTEFFSLPGGVSGGAAFVRVSDGSTISPELRHLWTSREWRKAVEFYSSVFQDLIVEGFLSPTSKSLCVEAASGHEVLALKEIGVADAVGISKKKSPPLVLDGDILHQPFGDNTFDFVFVGRILDQIRRPADLAGEIARVLKPKGILVLLTASGGDLYSLHSLEVLFSCCKKVRSREIKSPDSSKSLREIVFQKEEVIQIISHKGMETDDDVDPSIGGNLVNKCSMPEHKLQLLRSAEPLIEEEPQKPWITLKKNIKNIKYLPSIVDMSFKQRYVYIDVGARSYGSSIGSWFKKQYPKQNKTFEIYAIEADRAFHGEYASKKGINLLPFAAWVRNESISFEVNHNQDPKSDEKGSGMGRIRAAGASSKDLSPGNLHMIQGFDFAEWLKNTVTEKDFVVVKMDVEGTEFDLVPRLFETGAICLIDELFLECHYNRWQRCCPGKRSPKYQNTYGQCIHLFSSLRESGVLFLTFLYFFPARLCRSLVFSVSEPILELKSSSTIESSSSFPNYDRYSAHLHRYLISTNLDKLFINIFFPISKKIKHSIDQIR</sequence>
<dbReference type="EMBL" id="JAGFBR010000006">
    <property type="protein sequence ID" value="KAH0465977.1"/>
    <property type="molecule type" value="Genomic_DNA"/>
</dbReference>
<feature type="domain" description="DUF7870" evidence="2">
    <location>
        <begin position="286"/>
        <end position="383"/>
    </location>
</feature>
<gene>
    <name evidence="3" type="ORF">IEQ34_006080</name>
</gene>
<dbReference type="InterPro" id="IPR013216">
    <property type="entry name" value="Methyltransf_11"/>
</dbReference>
<dbReference type="PANTHER" id="PTHR44843">
    <property type="entry name" value="METHYLTRANSFERASE"/>
    <property type="match status" value="1"/>
</dbReference>
<evidence type="ECO:0000313" key="3">
    <source>
        <dbReference type="EMBL" id="KAH0465977.1"/>
    </source>
</evidence>
<evidence type="ECO:0000259" key="1">
    <source>
        <dbReference type="Pfam" id="PF08241"/>
    </source>
</evidence>
<dbReference type="Proteomes" id="UP000775213">
    <property type="component" value="Unassembled WGS sequence"/>
</dbReference>
<dbReference type="AlphaFoldDB" id="A0AAV7HDK5"/>
<evidence type="ECO:0000313" key="4">
    <source>
        <dbReference type="Proteomes" id="UP000775213"/>
    </source>
</evidence>
<proteinExistence type="predicted"/>
<accession>A0AAV7HDK5</accession>
<dbReference type="InterPro" id="IPR057192">
    <property type="entry name" value="DUF7870"/>
</dbReference>
<feature type="domain" description="DUF7870" evidence="2">
    <location>
        <begin position="427"/>
        <end position="515"/>
    </location>
</feature>
<comment type="caution">
    <text evidence="3">The sequence shown here is derived from an EMBL/GenBank/DDBJ whole genome shotgun (WGS) entry which is preliminary data.</text>
</comment>
<dbReference type="PANTHER" id="PTHR44843:SF14">
    <property type="entry name" value="METHYLTRANSFERASE TYPE 11 DOMAIN-CONTAINING PROTEIN"/>
    <property type="match status" value="1"/>
</dbReference>
<dbReference type="Pfam" id="PF25276">
    <property type="entry name" value="DUF7870"/>
    <property type="match status" value="2"/>
</dbReference>
<keyword evidence="4" id="KW-1185">Reference proteome</keyword>
<dbReference type="GO" id="GO:0008757">
    <property type="term" value="F:S-adenosylmethionine-dependent methyltransferase activity"/>
    <property type="evidence" value="ECO:0007669"/>
    <property type="project" value="InterPro"/>
</dbReference>
<name>A0AAV7HDK5_DENCH</name>
<evidence type="ECO:0008006" key="5">
    <source>
        <dbReference type="Google" id="ProtNLM"/>
    </source>
</evidence>
<feature type="domain" description="Methyltransferase type 11" evidence="1">
    <location>
        <begin position="144"/>
        <end position="198"/>
    </location>
</feature>
<dbReference type="SUPFAM" id="SSF53335">
    <property type="entry name" value="S-adenosyl-L-methionine-dependent methyltransferases"/>
    <property type="match status" value="2"/>
</dbReference>
<evidence type="ECO:0000259" key="2">
    <source>
        <dbReference type="Pfam" id="PF25276"/>
    </source>
</evidence>
<protein>
    <recommendedName>
        <fullName evidence="5">Methyltransferase type 11 domain-containing protein</fullName>
    </recommendedName>
</protein>
<dbReference type="Pfam" id="PF08241">
    <property type="entry name" value="Methyltransf_11"/>
    <property type="match status" value="1"/>
</dbReference>
<reference evidence="3 4" key="1">
    <citation type="journal article" date="2021" name="Hortic Res">
        <title>Chromosome-scale assembly of the Dendrobium chrysotoxum genome enhances the understanding of orchid evolution.</title>
        <authorList>
            <person name="Zhang Y."/>
            <person name="Zhang G.Q."/>
            <person name="Zhang D."/>
            <person name="Liu X.D."/>
            <person name="Xu X.Y."/>
            <person name="Sun W.H."/>
            <person name="Yu X."/>
            <person name="Zhu X."/>
            <person name="Wang Z.W."/>
            <person name="Zhao X."/>
            <person name="Zhong W.Y."/>
            <person name="Chen H."/>
            <person name="Yin W.L."/>
            <person name="Huang T."/>
            <person name="Niu S.C."/>
            <person name="Liu Z.J."/>
        </authorList>
    </citation>
    <scope>NUCLEOTIDE SEQUENCE [LARGE SCALE GENOMIC DNA]</scope>
    <source>
        <strain evidence="3">Lindl</strain>
    </source>
</reference>
<dbReference type="InterPro" id="IPR029063">
    <property type="entry name" value="SAM-dependent_MTases_sf"/>
</dbReference>
<organism evidence="3 4">
    <name type="scientific">Dendrobium chrysotoxum</name>
    <name type="common">Orchid</name>
    <dbReference type="NCBI Taxonomy" id="161865"/>
    <lineage>
        <taxon>Eukaryota</taxon>
        <taxon>Viridiplantae</taxon>
        <taxon>Streptophyta</taxon>
        <taxon>Embryophyta</taxon>
        <taxon>Tracheophyta</taxon>
        <taxon>Spermatophyta</taxon>
        <taxon>Magnoliopsida</taxon>
        <taxon>Liliopsida</taxon>
        <taxon>Asparagales</taxon>
        <taxon>Orchidaceae</taxon>
        <taxon>Epidendroideae</taxon>
        <taxon>Malaxideae</taxon>
        <taxon>Dendrobiinae</taxon>
        <taxon>Dendrobium</taxon>
    </lineage>
</organism>